<sequence length="549" mass="59963">MVVYKSTFPPIDLPNVDLYTFLFAPNEYNARLPHDRKVVIDGHTGRSLTYSQVRDLSGRLATGWKEKVGLKKGDIVASFAPNQYDHIVVYLSLLAAQVTVTPGNPSYTEAEFLHQISNSGAKALVTVPALLPVLLKVCAKVGIPKERIFLYGENDAQGIPSVYSLLADKPVAFPIKGINPKEDVAFVCYSSGTTGLAKGVMLTHRNFISQTMLSNAVGEKDKAEDDIVLGFLPFFHIFGLTVLCLNAFYKLQPVVVMSKFDLQLFCELIQKYKITLVSIVPPVAVALAKHPLVTKYDLSSVRILGCGAAPLGKEHIEALKLRMPAQLKQGYGMTETTSGVISQQADGGTPGSIGVIYPNIEAKIVDVDSGKELGDNQEGELLVRGPSIMKGYLNNEEANAKTFTADGWMRTGDVCKFDSTTQEFYIMDRLKELIKYKGFQVAPAELEALLLSMPEVADVCVIGVYDSSQATELPRAYIVPQANVKADAALAKKIKDFVASQVTNYKQLRGGVHFLEQIPKSTSGKILRRQVRDMAKKQDAAAAPVQARL</sequence>
<keyword evidence="5" id="KW-0812">Transmembrane</keyword>
<dbReference type="Pfam" id="PF13193">
    <property type="entry name" value="AMP-binding_C"/>
    <property type="match status" value="1"/>
</dbReference>
<dbReference type="STRING" id="1263082.A0A068RFC5"/>
<dbReference type="AlphaFoldDB" id="A0A068RFC5"/>
<proteinExistence type="inferred from homology"/>
<dbReference type="Gene3D" id="3.40.50.980">
    <property type="match status" value="2"/>
</dbReference>
<keyword evidence="9" id="KW-1185">Reference proteome</keyword>
<dbReference type="InterPro" id="IPR045851">
    <property type="entry name" value="AMP-bd_C_sf"/>
</dbReference>
<keyword evidence="2 8" id="KW-0436">Ligase</keyword>
<evidence type="ECO:0000256" key="2">
    <source>
        <dbReference type="ARBA" id="ARBA00022598"/>
    </source>
</evidence>
<dbReference type="GO" id="GO:0016405">
    <property type="term" value="F:CoA-ligase activity"/>
    <property type="evidence" value="ECO:0007669"/>
    <property type="project" value="TreeGrafter"/>
</dbReference>
<feature type="domain" description="AMP-binding enzyme C-terminal" evidence="7">
    <location>
        <begin position="445"/>
        <end position="525"/>
    </location>
</feature>
<evidence type="ECO:0000313" key="9">
    <source>
        <dbReference type="Proteomes" id="UP000027586"/>
    </source>
</evidence>
<dbReference type="InterPro" id="IPR020845">
    <property type="entry name" value="AMP-binding_CS"/>
</dbReference>
<dbReference type="Gene3D" id="3.30.300.30">
    <property type="match status" value="1"/>
</dbReference>
<evidence type="ECO:0000313" key="8">
    <source>
        <dbReference type="EMBL" id="CDH48664.1"/>
    </source>
</evidence>
<dbReference type="EMBL" id="CBTN010000001">
    <property type="protein sequence ID" value="CDH48664.1"/>
    <property type="molecule type" value="Genomic_DNA"/>
</dbReference>
<organism evidence="8 9">
    <name type="scientific">Lichtheimia corymbifera JMRC:FSU:9682</name>
    <dbReference type="NCBI Taxonomy" id="1263082"/>
    <lineage>
        <taxon>Eukaryota</taxon>
        <taxon>Fungi</taxon>
        <taxon>Fungi incertae sedis</taxon>
        <taxon>Mucoromycota</taxon>
        <taxon>Mucoromycotina</taxon>
        <taxon>Mucoromycetes</taxon>
        <taxon>Mucorales</taxon>
        <taxon>Lichtheimiaceae</taxon>
        <taxon>Lichtheimia</taxon>
    </lineage>
</organism>
<evidence type="ECO:0000256" key="5">
    <source>
        <dbReference type="SAM" id="Phobius"/>
    </source>
</evidence>
<dbReference type="FunFam" id="3.40.50.12780:FF:000003">
    <property type="entry name" value="Long-chain-fatty-acid--CoA ligase FadD"/>
    <property type="match status" value="1"/>
</dbReference>
<dbReference type="Pfam" id="PF00501">
    <property type="entry name" value="AMP-binding"/>
    <property type="match status" value="1"/>
</dbReference>
<dbReference type="FunFam" id="3.30.300.30:FF:000007">
    <property type="entry name" value="4-coumarate--CoA ligase 2"/>
    <property type="match status" value="1"/>
</dbReference>
<comment type="caution">
    <text evidence="8">The sequence shown here is derived from an EMBL/GenBank/DDBJ whole genome shotgun (WGS) entry which is preliminary data.</text>
</comment>
<evidence type="ECO:0000256" key="4">
    <source>
        <dbReference type="ARBA" id="ARBA00022840"/>
    </source>
</evidence>
<reference evidence="8" key="1">
    <citation type="submission" date="2013-08" db="EMBL/GenBank/DDBJ databases">
        <title>Gene expansion shapes genome architecture in the human pathogen Lichtheimia corymbifera: an evolutionary genomics analysis in the ancient terrestrial Mucorales (Mucoromycotina).</title>
        <authorList>
            <person name="Schwartze V.U."/>
            <person name="Winter S."/>
            <person name="Shelest E."/>
            <person name="Marcet-Houben M."/>
            <person name="Horn F."/>
            <person name="Wehner S."/>
            <person name="Hoffmann K."/>
            <person name="Riege K."/>
            <person name="Sammeth M."/>
            <person name="Nowrousian M."/>
            <person name="Valiante V."/>
            <person name="Linde J."/>
            <person name="Jacobsen I.D."/>
            <person name="Marz M."/>
            <person name="Brakhage A.A."/>
            <person name="Gabaldon T."/>
            <person name="Bocker S."/>
            <person name="Voigt K."/>
        </authorList>
    </citation>
    <scope>NUCLEOTIDE SEQUENCE [LARGE SCALE GENOMIC DNA]</scope>
    <source>
        <strain evidence="8">FSU 9682</strain>
    </source>
</reference>
<comment type="similarity">
    <text evidence="1">Belongs to the ATP-dependent AMP-binding enzyme family.</text>
</comment>
<name>A0A068RFC5_9FUNG</name>
<feature type="transmembrane region" description="Helical" evidence="5">
    <location>
        <begin position="227"/>
        <end position="249"/>
    </location>
</feature>
<evidence type="ECO:0000256" key="3">
    <source>
        <dbReference type="ARBA" id="ARBA00022741"/>
    </source>
</evidence>
<keyword evidence="3" id="KW-0547">Nucleotide-binding</keyword>
<accession>A0A068RFC5</accession>
<evidence type="ECO:0000256" key="1">
    <source>
        <dbReference type="ARBA" id="ARBA00006432"/>
    </source>
</evidence>
<dbReference type="PROSITE" id="PS00455">
    <property type="entry name" value="AMP_BINDING"/>
    <property type="match status" value="1"/>
</dbReference>
<evidence type="ECO:0000259" key="7">
    <source>
        <dbReference type="Pfam" id="PF13193"/>
    </source>
</evidence>
<dbReference type="Proteomes" id="UP000027586">
    <property type="component" value="Unassembled WGS sequence"/>
</dbReference>
<dbReference type="InterPro" id="IPR000873">
    <property type="entry name" value="AMP-dep_synth/lig_dom"/>
</dbReference>
<evidence type="ECO:0000259" key="6">
    <source>
        <dbReference type="Pfam" id="PF00501"/>
    </source>
</evidence>
<keyword evidence="5" id="KW-1133">Transmembrane helix</keyword>
<dbReference type="OrthoDB" id="1898221at2759"/>
<dbReference type="InterPro" id="IPR025110">
    <property type="entry name" value="AMP-bd_C"/>
</dbReference>
<dbReference type="PANTHER" id="PTHR24096:SF149">
    <property type="entry name" value="AMP-BINDING DOMAIN-CONTAINING PROTEIN-RELATED"/>
    <property type="match status" value="1"/>
</dbReference>
<dbReference type="CDD" id="cd05911">
    <property type="entry name" value="Firefly_Luc_like"/>
    <property type="match status" value="1"/>
</dbReference>
<gene>
    <name evidence="8" type="ORF">LCOR_00439.1</name>
</gene>
<dbReference type="Gene3D" id="2.30.38.10">
    <property type="entry name" value="Luciferase, Domain 3"/>
    <property type="match status" value="1"/>
</dbReference>
<dbReference type="VEuPathDB" id="FungiDB:LCOR_00439.1"/>
<dbReference type="SUPFAM" id="SSF56801">
    <property type="entry name" value="Acetyl-CoA synthetase-like"/>
    <property type="match status" value="1"/>
</dbReference>
<keyword evidence="5" id="KW-0472">Membrane</keyword>
<dbReference type="PANTHER" id="PTHR24096">
    <property type="entry name" value="LONG-CHAIN-FATTY-ACID--COA LIGASE"/>
    <property type="match status" value="1"/>
</dbReference>
<dbReference type="GO" id="GO:0005524">
    <property type="term" value="F:ATP binding"/>
    <property type="evidence" value="ECO:0007669"/>
    <property type="project" value="UniProtKB-KW"/>
</dbReference>
<protein>
    <submittedName>
        <fullName evidence="8">Amp-dependent synthetase ligase</fullName>
    </submittedName>
</protein>
<keyword evidence="4" id="KW-0067">ATP-binding</keyword>
<feature type="domain" description="AMP-dependent synthetase/ligase" evidence="6">
    <location>
        <begin position="30"/>
        <end position="393"/>
    </location>
</feature>